<feature type="domain" description="Serpin" evidence="17">
    <location>
        <begin position="48"/>
        <end position="403"/>
    </location>
</feature>
<keyword evidence="3" id="KW-0813">Transport</keyword>
<evidence type="ECO:0000256" key="9">
    <source>
        <dbReference type="ARBA" id="ARBA00023121"/>
    </source>
</evidence>
<evidence type="ECO:0000256" key="4">
    <source>
        <dbReference type="ARBA" id="ARBA00022525"/>
    </source>
</evidence>
<dbReference type="FunFam" id="3.30.497.10:FF:000001">
    <property type="entry name" value="Serine protease inhibitor"/>
    <property type="match status" value="1"/>
</dbReference>
<dbReference type="STRING" id="43179.ENSSTOP00000000807"/>
<sequence length="404" mass="45120">TMSLALYTCLLWLSTSGLWTIQAEDPNAAISTKSPHRDLAPINTDFAFSLYKHLVASAPDRNTFISPVSISIALAMLSLGAGGHTRAQLLQGLGFNLTETSEGEIHQSFRHLQHLLRESDTGLEITMGSTLFLDHSLELLNSFLEDIKHYYGSEDLSVDSQEWAGTSRQINKYIKNKTPGKTADAFLDPDRPAIPALVSYIFAKGTWTQPSNPERTVEKNFYVNETTTVKVPMIFQSSSIKHLLDPELPCQVVQLDHSGNQTIFFVLPNLGQMDTVIAALSRDMMKRWSMSLARSQVHLYIPKVSISGTYDLRGVLEDMGIEDMFTNRANFSGISHAEQLKVSKVIHKAMLHLDEEDMKPAATKGTLELESEPLTINFNRPFLVMVFDHFTWSSLFLGKVVNPT</sequence>
<evidence type="ECO:0000256" key="7">
    <source>
        <dbReference type="ARBA" id="ARBA00022729"/>
    </source>
</evidence>
<dbReference type="Pfam" id="PF00079">
    <property type="entry name" value="Serpin"/>
    <property type="match status" value="1"/>
</dbReference>
<keyword evidence="10" id="KW-0325">Glycoprotein</keyword>
<keyword evidence="7 16" id="KW-0732">Signal</keyword>
<evidence type="ECO:0000256" key="13">
    <source>
        <dbReference type="ARBA" id="ARBA00041777"/>
    </source>
</evidence>
<dbReference type="FunFam" id="2.30.39.10:FF:000003">
    <property type="entry name" value="alpha-1-antitrypsin isoform X1"/>
    <property type="match status" value="1"/>
</dbReference>
<keyword evidence="8" id="KW-0722">Serine protease inhibitor</keyword>
<dbReference type="Ensembl" id="ENSSTOT00000000898.3">
    <property type="protein sequence ID" value="ENSSTOP00000000807.2"/>
    <property type="gene ID" value="ENSSTOG00000000900.3"/>
</dbReference>
<gene>
    <name evidence="18" type="primary">SERPINA6</name>
</gene>
<evidence type="ECO:0000256" key="2">
    <source>
        <dbReference type="ARBA" id="ARBA00009500"/>
    </source>
</evidence>
<dbReference type="eggNOG" id="KOG2392">
    <property type="taxonomic scope" value="Eukaryota"/>
</dbReference>
<dbReference type="SMART" id="SM00093">
    <property type="entry name" value="SERPIN"/>
    <property type="match status" value="1"/>
</dbReference>
<evidence type="ECO:0000256" key="15">
    <source>
        <dbReference type="RuleBase" id="RU000411"/>
    </source>
</evidence>
<comment type="subcellular location">
    <subcellularLocation>
        <location evidence="1">Secreted</location>
    </subcellularLocation>
</comment>
<dbReference type="GO" id="GO:0004867">
    <property type="term" value="F:serine-type endopeptidase inhibitor activity"/>
    <property type="evidence" value="ECO:0007669"/>
    <property type="project" value="UniProtKB-KW"/>
</dbReference>
<accession>I3LXJ5</accession>
<comment type="similarity">
    <text evidence="2 15">Belongs to the serpin family.</text>
</comment>
<evidence type="ECO:0000256" key="16">
    <source>
        <dbReference type="SAM" id="SignalP"/>
    </source>
</evidence>
<dbReference type="GO" id="GO:0008211">
    <property type="term" value="P:glucocorticoid metabolic process"/>
    <property type="evidence" value="ECO:0007669"/>
    <property type="project" value="Ensembl"/>
</dbReference>
<proteinExistence type="inferred from homology"/>
<dbReference type="InterPro" id="IPR036186">
    <property type="entry name" value="Serpin_sf"/>
</dbReference>
<evidence type="ECO:0000256" key="10">
    <source>
        <dbReference type="ARBA" id="ARBA00023180"/>
    </source>
</evidence>
<dbReference type="CDD" id="cd19554">
    <property type="entry name" value="serpinA6_CBG"/>
    <property type="match status" value="1"/>
</dbReference>
<dbReference type="FunCoup" id="I3LXJ5">
    <property type="interactions" value="172"/>
</dbReference>
<evidence type="ECO:0000256" key="11">
    <source>
        <dbReference type="ARBA" id="ARBA00037222"/>
    </source>
</evidence>
<evidence type="ECO:0000259" key="17">
    <source>
        <dbReference type="SMART" id="SM00093"/>
    </source>
</evidence>
<evidence type="ECO:0000256" key="14">
    <source>
        <dbReference type="ARBA" id="ARBA00043180"/>
    </source>
</evidence>
<dbReference type="Proteomes" id="UP000005215">
    <property type="component" value="Unassembled WGS sequence"/>
</dbReference>
<feature type="signal peptide" evidence="16">
    <location>
        <begin position="1"/>
        <end position="23"/>
    </location>
</feature>
<dbReference type="Gene3D" id="2.30.39.10">
    <property type="entry name" value="Alpha-1-antitrypsin, domain 1"/>
    <property type="match status" value="1"/>
</dbReference>
<dbReference type="GO" id="GO:0005615">
    <property type="term" value="C:extracellular space"/>
    <property type="evidence" value="ECO:0007669"/>
    <property type="project" value="Ensembl"/>
</dbReference>
<dbReference type="PANTHER" id="PTHR11461:SF34">
    <property type="entry name" value="CORTICOSTEROID-BINDING GLOBULIN"/>
    <property type="match status" value="1"/>
</dbReference>
<dbReference type="PROSITE" id="PS00284">
    <property type="entry name" value="SERPIN"/>
    <property type="match status" value="1"/>
</dbReference>
<reference evidence="18" key="3">
    <citation type="submission" date="2025-09" db="UniProtKB">
        <authorList>
            <consortium name="Ensembl"/>
        </authorList>
    </citation>
    <scope>IDENTIFICATION</scope>
</reference>
<protein>
    <recommendedName>
        <fullName evidence="12">Corticosteroid-binding globulin</fullName>
    </recommendedName>
    <alternativeName>
        <fullName evidence="14">Serpin A6</fullName>
    </alternativeName>
    <alternativeName>
        <fullName evidence="13">Transcortin</fullName>
    </alternativeName>
</protein>
<dbReference type="InterPro" id="IPR023796">
    <property type="entry name" value="Serpin_dom"/>
</dbReference>
<dbReference type="FunFam" id="2.10.310.10:FF:000001">
    <property type="entry name" value="Serpin family A member 1"/>
    <property type="match status" value="1"/>
</dbReference>
<dbReference type="GeneTree" id="ENSGT00940000161611"/>
<dbReference type="PANTHER" id="PTHR11461">
    <property type="entry name" value="SERINE PROTEASE INHIBITOR, SERPIN"/>
    <property type="match status" value="1"/>
</dbReference>
<dbReference type="HOGENOM" id="CLU_023330_2_1_1"/>
<dbReference type="InterPro" id="IPR023795">
    <property type="entry name" value="Serpin_CS"/>
</dbReference>
<dbReference type="EMBL" id="AGTP01100820">
    <property type="status" value="NOT_ANNOTATED_CDS"/>
    <property type="molecule type" value="Genomic_DNA"/>
</dbReference>
<dbReference type="AlphaFoldDB" id="I3LXJ5"/>
<evidence type="ECO:0000256" key="3">
    <source>
        <dbReference type="ARBA" id="ARBA00022448"/>
    </source>
</evidence>
<evidence type="ECO:0000256" key="8">
    <source>
        <dbReference type="ARBA" id="ARBA00022900"/>
    </source>
</evidence>
<keyword evidence="19" id="KW-1185">Reference proteome</keyword>
<organism evidence="18 19">
    <name type="scientific">Ictidomys tridecemlineatus</name>
    <name type="common">Thirteen-lined ground squirrel</name>
    <name type="synonym">Spermophilus tridecemlineatus</name>
    <dbReference type="NCBI Taxonomy" id="43179"/>
    <lineage>
        <taxon>Eukaryota</taxon>
        <taxon>Metazoa</taxon>
        <taxon>Chordata</taxon>
        <taxon>Craniata</taxon>
        <taxon>Vertebrata</taxon>
        <taxon>Euteleostomi</taxon>
        <taxon>Mammalia</taxon>
        <taxon>Eutheria</taxon>
        <taxon>Euarchontoglires</taxon>
        <taxon>Glires</taxon>
        <taxon>Rodentia</taxon>
        <taxon>Sciuromorpha</taxon>
        <taxon>Sciuridae</taxon>
        <taxon>Xerinae</taxon>
        <taxon>Marmotini</taxon>
        <taxon>Ictidomys</taxon>
    </lineage>
</organism>
<evidence type="ECO:0000256" key="6">
    <source>
        <dbReference type="ARBA" id="ARBA00022690"/>
    </source>
</evidence>
<dbReference type="InParanoid" id="I3LXJ5"/>
<keyword evidence="9" id="KW-0446">Lipid-binding</keyword>
<evidence type="ECO:0000256" key="5">
    <source>
        <dbReference type="ARBA" id="ARBA00022665"/>
    </source>
</evidence>
<keyword evidence="6" id="KW-0646">Protease inhibitor</keyword>
<dbReference type="SUPFAM" id="SSF56574">
    <property type="entry name" value="Serpins"/>
    <property type="match status" value="1"/>
</dbReference>
<name>I3LXJ5_ICTTR</name>
<keyword evidence="5" id="KW-0754">Steroid-binding</keyword>
<comment type="function">
    <text evidence="11">Major transport protein for glucocorticoids and progestins in the blood of almost all vertebrate species.</text>
</comment>
<dbReference type="OMA" id="HDSELPC"/>
<dbReference type="InterPro" id="IPR042185">
    <property type="entry name" value="Serpin_sf_2"/>
</dbReference>
<feature type="chain" id="PRO_5003675822" description="Corticosteroid-binding globulin" evidence="16">
    <location>
        <begin position="24"/>
        <end position="404"/>
    </location>
</feature>
<keyword evidence="4" id="KW-0964">Secreted</keyword>
<evidence type="ECO:0000256" key="1">
    <source>
        <dbReference type="ARBA" id="ARBA00004613"/>
    </source>
</evidence>
<evidence type="ECO:0000313" key="19">
    <source>
        <dbReference type="Proteomes" id="UP000005215"/>
    </source>
</evidence>
<dbReference type="InterPro" id="IPR042178">
    <property type="entry name" value="Serpin_sf_1"/>
</dbReference>
<dbReference type="InterPro" id="IPR000215">
    <property type="entry name" value="Serpin_fam"/>
</dbReference>
<reference evidence="18" key="2">
    <citation type="submission" date="2025-08" db="UniProtKB">
        <authorList>
            <consortium name="Ensembl"/>
        </authorList>
    </citation>
    <scope>IDENTIFICATION</scope>
</reference>
<dbReference type="GO" id="GO:0005496">
    <property type="term" value="F:steroid binding"/>
    <property type="evidence" value="ECO:0007669"/>
    <property type="project" value="UniProtKB-KW"/>
</dbReference>
<reference evidence="19" key="1">
    <citation type="submission" date="2011-11" db="EMBL/GenBank/DDBJ databases">
        <title>The Draft Genome of Spermophilus tridecemlineatus.</title>
        <authorList>
            <consortium name="The Broad Institute Genome Assembly &amp; Analysis Group"/>
            <consortium name="Computational R&amp;D Group"/>
            <consortium name="and Sequencing Platform"/>
            <person name="Di Palma F."/>
            <person name="Alfoldi J."/>
            <person name="Johnson J."/>
            <person name="Berlin A."/>
            <person name="Gnerre S."/>
            <person name="Jaffe D."/>
            <person name="MacCallum I."/>
            <person name="Young S."/>
            <person name="Walker B.J."/>
            <person name="Lindblad-Toh K."/>
        </authorList>
    </citation>
    <scope>NUCLEOTIDE SEQUENCE [LARGE SCALE GENOMIC DNA]</scope>
</reference>
<dbReference type="Gene3D" id="3.30.497.10">
    <property type="entry name" value="Antithrombin, subunit I, domain 2"/>
    <property type="match status" value="1"/>
</dbReference>
<evidence type="ECO:0000256" key="12">
    <source>
        <dbReference type="ARBA" id="ARBA00039186"/>
    </source>
</evidence>
<evidence type="ECO:0000313" key="18">
    <source>
        <dbReference type="Ensembl" id="ENSSTOP00000000807.2"/>
    </source>
</evidence>